<proteinExistence type="predicted"/>
<dbReference type="STRING" id="1871111.GCA_001704615_01097"/>
<keyword evidence="2" id="KW-1185">Reference proteome</keyword>
<evidence type="ECO:0000313" key="1">
    <source>
        <dbReference type="EMBL" id="AWL29082.1"/>
    </source>
</evidence>
<dbReference type="Proteomes" id="UP000245977">
    <property type="component" value="Chromosome"/>
</dbReference>
<name>A0A2S2FFI4_9GAMM</name>
<dbReference type="AlphaFoldDB" id="A0A2S2FFI4"/>
<accession>A0A2S2FFI4</accession>
<dbReference type="EMBL" id="CP029397">
    <property type="protein sequence ID" value="AWL29082.1"/>
    <property type="molecule type" value="Genomic_DNA"/>
</dbReference>
<dbReference type="KEGG" id="adv:DJ533_11135"/>
<gene>
    <name evidence="1" type="ORF">DJ533_11135</name>
</gene>
<evidence type="ECO:0000313" key="2">
    <source>
        <dbReference type="Proteomes" id="UP000245977"/>
    </source>
</evidence>
<organism evidence="1 2">
    <name type="scientific">Acinetobacter defluvii</name>
    <dbReference type="NCBI Taxonomy" id="1871111"/>
    <lineage>
        <taxon>Bacteria</taxon>
        <taxon>Pseudomonadati</taxon>
        <taxon>Pseudomonadota</taxon>
        <taxon>Gammaproteobacteria</taxon>
        <taxon>Moraxellales</taxon>
        <taxon>Moraxellaceae</taxon>
        <taxon>Acinetobacter</taxon>
    </lineage>
</organism>
<dbReference type="RefSeq" id="WP_065994976.1">
    <property type="nucleotide sequence ID" value="NZ_CP029397.2"/>
</dbReference>
<sequence>MAEQNVITSMLDDLSTEQPIQTALCIGQNLAQYDTNHLIQWTHFNVSEFLNLPFTRRYDLGFVLFDLDEMLNLPVPQKSQILVKLRDLFAKRIVVTCALADEQLLRSLGFTQLIDKTSHEQNFALWQFNILTYKHVPDWFNSKFWANPENWNKFRW</sequence>
<dbReference type="Pfam" id="PF19742">
    <property type="entry name" value="DUF6231"/>
    <property type="match status" value="1"/>
</dbReference>
<dbReference type="OrthoDB" id="5609094at2"/>
<reference evidence="1" key="1">
    <citation type="submission" date="2019-08" db="EMBL/GenBank/DDBJ databases">
        <title>The complete genome of Acinetobacter defluvii strain WCHAD010030.</title>
        <authorList>
            <person name="Hu Y."/>
            <person name="Qin J."/>
            <person name="Feng Y."/>
            <person name="Zong Z."/>
        </authorList>
    </citation>
    <scope>NUCLEOTIDE SEQUENCE</scope>
    <source>
        <strain evidence="1">WCHA30</strain>
    </source>
</reference>
<dbReference type="InterPro" id="IPR046199">
    <property type="entry name" value="DUF6231"/>
</dbReference>
<protein>
    <submittedName>
        <fullName evidence="1">Uncharacterized protein</fullName>
    </submittedName>
</protein>